<gene>
    <name evidence="1" type="ORF">FBZ89_103224</name>
</gene>
<evidence type="ECO:0000313" key="2">
    <source>
        <dbReference type="Proteomes" id="UP000319859"/>
    </source>
</evidence>
<organism evidence="1 2">
    <name type="scientific">Nitrospirillum amazonense</name>
    <dbReference type="NCBI Taxonomy" id="28077"/>
    <lineage>
        <taxon>Bacteria</taxon>
        <taxon>Pseudomonadati</taxon>
        <taxon>Pseudomonadota</taxon>
        <taxon>Alphaproteobacteria</taxon>
        <taxon>Rhodospirillales</taxon>
        <taxon>Azospirillaceae</taxon>
        <taxon>Nitrospirillum</taxon>
    </lineage>
</organism>
<accession>A0A560FLZ7</accession>
<evidence type="ECO:0000313" key="1">
    <source>
        <dbReference type="EMBL" id="TWB22601.1"/>
    </source>
</evidence>
<reference evidence="1 2" key="1">
    <citation type="submission" date="2019-06" db="EMBL/GenBank/DDBJ databases">
        <title>Genomic Encyclopedia of Type Strains, Phase IV (KMG-V): Genome sequencing to study the core and pangenomes of soil and plant-associated prokaryotes.</title>
        <authorList>
            <person name="Whitman W."/>
        </authorList>
    </citation>
    <scope>NUCLEOTIDE SEQUENCE [LARGE SCALE GENOMIC DNA]</scope>
    <source>
        <strain evidence="1 2">BR 11880</strain>
    </source>
</reference>
<dbReference type="AlphaFoldDB" id="A0A560FLZ7"/>
<sequence>MAFKRKGVRVGARVMFDGRNGTSLATGVDAHGKLQFAPIDQSPEAKWERMEARFAWFREDTDIRREYRGGGAQ</sequence>
<dbReference type="RefSeq" id="WP_145749181.1">
    <property type="nucleotide sequence ID" value="NZ_VITN01000003.1"/>
</dbReference>
<protein>
    <submittedName>
        <fullName evidence="1">Uncharacterized protein</fullName>
    </submittedName>
</protein>
<comment type="caution">
    <text evidence="1">The sequence shown here is derived from an EMBL/GenBank/DDBJ whole genome shotgun (WGS) entry which is preliminary data.</text>
</comment>
<name>A0A560FLZ7_9PROT</name>
<dbReference type="EMBL" id="VITN01000003">
    <property type="protein sequence ID" value="TWB22601.1"/>
    <property type="molecule type" value="Genomic_DNA"/>
</dbReference>
<proteinExistence type="predicted"/>
<dbReference type="Proteomes" id="UP000319859">
    <property type="component" value="Unassembled WGS sequence"/>
</dbReference>